<keyword evidence="1" id="KW-0812">Transmembrane</keyword>
<gene>
    <name evidence="2" type="ORF">ENJ51_12490</name>
</gene>
<evidence type="ECO:0000313" key="2">
    <source>
        <dbReference type="EMBL" id="HFC93618.1"/>
    </source>
</evidence>
<keyword evidence="1" id="KW-0472">Membrane</keyword>
<sequence>MWWFQGGWVLSSIYAAVAIIAFLSVPIMYRLMGYTNADDVRWLEKKEQNEHQQLLDRITLSKKELTDLGLDEAVHQADVLHKIIKDYHAVVETRFLGKKHSPMTYLSAARTVQLTASQNLTDMVAIGHSIATIKRNKLDQAQINNDAVQQRQDKQAVLYQEQNKHLDDLLEENRKLFNALMETAVEVANIKSFNQFERLDTLSRLVSLAEIAKKTEKIHLP</sequence>
<evidence type="ECO:0000256" key="1">
    <source>
        <dbReference type="SAM" id="Phobius"/>
    </source>
</evidence>
<dbReference type="AlphaFoldDB" id="A0A7V2T4W7"/>
<dbReference type="Proteomes" id="UP000885750">
    <property type="component" value="Unassembled WGS sequence"/>
</dbReference>
<accession>A0A7V2T4W7</accession>
<reference evidence="2" key="1">
    <citation type="journal article" date="2020" name="mSystems">
        <title>Genome- and Community-Level Interaction Insights into Carbon Utilization and Element Cycling Functions of Hydrothermarchaeota in Hydrothermal Sediment.</title>
        <authorList>
            <person name="Zhou Z."/>
            <person name="Liu Y."/>
            <person name="Xu W."/>
            <person name="Pan J."/>
            <person name="Luo Z.H."/>
            <person name="Li M."/>
        </authorList>
    </citation>
    <scope>NUCLEOTIDE SEQUENCE [LARGE SCALE GENOMIC DNA]</scope>
    <source>
        <strain evidence="2">HyVt-493</strain>
    </source>
</reference>
<keyword evidence="1" id="KW-1133">Transmembrane helix</keyword>
<organism evidence="2">
    <name type="scientific">Leucothrix mucor</name>
    <dbReference type="NCBI Taxonomy" id="45248"/>
    <lineage>
        <taxon>Bacteria</taxon>
        <taxon>Pseudomonadati</taxon>
        <taxon>Pseudomonadota</taxon>
        <taxon>Gammaproteobacteria</taxon>
        <taxon>Thiotrichales</taxon>
        <taxon>Thiotrichaceae</taxon>
        <taxon>Leucothrix</taxon>
    </lineage>
</organism>
<feature type="transmembrane region" description="Helical" evidence="1">
    <location>
        <begin position="12"/>
        <end position="32"/>
    </location>
</feature>
<protein>
    <submittedName>
        <fullName evidence="2">Uncharacterized protein</fullName>
    </submittedName>
</protein>
<dbReference type="EMBL" id="DRMS01000473">
    <property type="protein sequence ID" value="HFC93618.1"/>
    <property type="molecule type" value="Genomic_DNA"/>
</dbReference>
<proteinExistence type="predicted"/>
<comment type="caution">
    <text evidence="2">The sequence shown here is derived from an EMBL/GenBank/DDBJ whole genome shotgun (WGS) entry which is preliminary data.</text>
</comment>
<name>A0A7V2T4W7_LEUMU</name>